<proteinExistence type="predicted"/>
<evidence type="ECO:0008006" key="3">
    <source>
        <dbReference type="Google" id="ProtNLM"/>
    </source>
</evidence>
<dbReference type="Proteomes" id="UP001144280">
    <property type="component" value="Unassembled WGS sequence"/>
</dbReference>
<comment type="caution">
    <text evidence="1">The sequence shown here is derived from an EMBL/GenBank/DDBJ whole genome shotgun (WGS) entry which is preliminary data.</text>
</comment>
<protein>
    <recommendedName>
        <fullName evidence="3">Phospholipase</fullName>
    </recommendedName>
</protein>
<keyword evidence="2" id="KW-1185">Reference proteome</keyword>
<dbReference type="EMBL" id="BSDI01000067">
    <property type="protein sequence ID" value="GLI02679.1"/>
    <property type="molecule type" value="Genomic_DNA"/>
</dbReference>
<dbReference type="RefSeq" id="WP_281904325.1">
    <property type="nucleotide sequence ID" value="NZ_BSDI01000067.1"/>
</dbReference>
<gene>
    <name evidence="1" type="ORF">Pa4123_79570</name>
</gene>
<organism evidence="1 2">
    <name type="scientific">Phytohabitans aurantiacus</name>
    <dbReference type="NCBI Taxonomy" id="3016789"/>
    <lineage>
        <taxon>Bacteria</taxon>
        <taxon>Bacillati</taxon>
        <taxon>Actinomycetota</taxon>
        <taxon>Actinomycetes</taxon>
        <taxon>Micromonosporales</taxon>
        <taxon>Micromonosporaceae</taxon>
    </lineage>
</organism>
<reference evidence="1" key="1">
    <citation type="submission" date="2022-12" db="EMBL/GenBank/DDBJ databases">
        <title>New Phytohabitans aurantiacus sp. RD004123 nov., an actinomycete isolated from soil.</title>
        <authorList>
            <person name="Triningsih D.W."/>
            <person name="Harunari E."/>
            <person name="Igarashi Y."/>
        </authorList>
    </citation>
    <scope>NUCLEOTIDE SEQUENCE</scope>
    <source>
        <strain evidence="1">RD004123</strain>
    </source>
</reference>
<name>A0ABQ5R7D3_9ACTN</name>
<evidence type="ECO:0000313" key="2">
    <source>
        <dbReference type="Proteomes" id="UP001144280"/>
    </source>
</evidence>
<evidence type="ECO:0000313" key="1">
    <source>
        <dbReference type="EMBL" id="GLI02679.1"/>
    </source>
</evidence>
<accession>A0ABQ5R7D3</accession>
<sequence length="114" mass="12228">MTAGHTHTHAHTLDDSMAGSVMLNIGADVGALIITTGPEWHGHEIEISRKGDVPEVRTHVAVRARHVSGGVRYTAVYPSLPAGAYVIWRNETEPAGTVVVAGATVTEIEWWPQP</sequence>